<gene>
    <name evidence="12" type="ORF">JCM19235_4658</name>
</gene>
<evidence type="ECO:0000313" key="13">
    <source>
        <dbReference type="Proteomes" id="UP000029228"/>
    </source>
</evidence>
<evidence type="ECO:0000256" key="2">
    <source>
        <dbReference type="ARBA" id="ARBA00009477"/>
    </source>
</evidence>
<name>A0A090S4N1_9VIBR</name>
<evidence type="ECO:0000313" key="12">
    <source>
        <dbReference type="EMBL" id="GAL22700.1"/>
    </source>
</evidence>
<accession>A0A090S4N1</accession>
<keyword evidence="6 9" id="KW-0812">Transmembrane</keyword>
<keyword evidence="13" id="KW-1185">Reference proteome</keyword>
<comment type="similarity">
    <text evidence="2 9">Belongs to the membrane fusion protein (MFP) (TC 8.A.1) family.</text>
</comment>
<evidence type="ECO:0000256" key="7">
    <source>
        <dbReference type="ARBA" id="ARBA00022989"/>
    </source>
</evidence>
<feature type="domain" description="AprE-like beta-barrel" evidence="11">
    <location>
        <begin position="334"/>
        <end position="424"/>
    </location>
</feature>
<evidence type="ECO:0000256" key="8">
    <source>
        <dbReference type="ARBA" id="ARBA00023136"/>
    </source>
</evidence>
<reference evidence="12 13" key="1">
    <citation type="submission" date="2014-09" db="EMBL/GenBank/DDBJ databases">
        <title>Vibrio maritimus JCM 19235. (C45) whole genome shotgun sequence.</title>
        <authorList>
            <person name="Sawabe T."/>
            <person name="Meirelles P."/>
            <person name="Nakanishi M."/>
            <person name="Sayaka M."/>
            <person name="Hattori M."/>
            <person name="Ohkuma M."/>
        </authorList>
    </citation>
    <scope>NUCLEOTIDE SEQUENCE [LARGE SCALE GENOMIC DNA]</scope>
    <source>
        <strain evidence="13">JCM19235</strain>
    </source>
</reference>
<dbReference type="InterPro" id="IPR058625">
    <property type="entry name" value="MdtA-like_BSH"/>
</dbReference>
<dbReference type="OrthoDB" id="9775513at2"/>
<keyword evidence="8 9" id="KW-0472">Membrane</keyword>
<keyword evidence="3 9" id="KW-0813">Transport</keyword>
<protein>
    <recommendedName>
        <fullName evidence="9">Membrane fusion protein (MFP) family protein</fullName>
    </recommendedName>
</protein>
<dbReference type="PRINTS" id="PR01490">
    <property type="entry name" value="RTXTOXIND"/>
</dbReference>
<dbReference type="STRING" id="990268.JCM19235_4658"/>
<evidence type="ECO:0000256" key="9">
    <source>
        <dbReference type="RuleBase" id="RU365093"/>
    </source>
</evidence>
<evidence type="ECO:0000256" key="4">
    <source>
        <dbReference type="ARBA" id="ARBA00022475"/>
    </source>
</evidence>
<dbReference type="Proteomes" id="UP000029228">
    <property type="component" value="Unassembled WGS sequence"/>
</dbReference>
<dbReference type="PANTHER" id="PTHR30386">
    <property type="entry name" value="MEMBRANE FUSION SUBUNIT OF EMRAB-TOLC MULTIDRUG EFFLUX PUMP"/>
    <property type="match status" value="1"/>
</dbReference>
<dbReference type="InterPro" id="IPR058982">
    <property type="entry name" value="Beta-barrel_AprE"/>
</dbReference>
<organism evidence="12 13">
    <name type="scientific">Vibrio maritimus</name>
    <dbReference type="NCBI Taxonomy" id="990268"/>
    <lineage>
        <taxon>Bacteria</taxon>
        <taxon>Pseudomonadati</taxon>
        <taxon>Pseudomonadota</taxon>
        <taxon>Gammaproteobacteria</taxon>
        <taxon>Vibrionales</taxon>
        <taxon>Vibrionaceae</taxon>
        <taxon>Vibrio</taxon>
    </lineage>
</organism>
<feature type="domain" description="Multidrug resistance protein MdtA-like barrel-sandwich hybrid" evidence="10">
    <location>
        <begin position="70"/>
        <end position="317"/>
    </location>
</feature>
<evidence type="ECO:0000259" key="10">
    <source>
        <dbReference type="Pfam" id="PF25917"/>
    </source>
</evidence>
<evidence type="ECO:0000256" key="6">
    <source>
        <dbReference type="ARBA" id="ARBA00022692"/>
    </source>
</evidence>
<comment type="caution">
    <text evidence="12">The sequence shown here is derived from an EMBL/GenBank/DDBJ whole genome shotgun (WGS) entry which is preliminary data.</text>
</comment>
<keyword evidence="7 9" id="KW-1133">Transmembrane helix</keyword>
<comment type="subcellular location">
    <subcellularLocation>
        <location evidence="1 9">Cell inner membrane</location>
        <topology evidence="1 9">Single-pass membrane protein</topology>
    </subcellularLocation>
</comment>
<evidence type="ECO:0000256" key="3">
    <source>
        <dbReference type="ARBA" id="ARBA00022448"/>
    </source>
</evidence>
<dbReference type="AlphaFoldDB" id="A0A090S4N1"/>
<dbReference type="Gene3D" id="1.10.287.470">
    <property type="entry name" value="Helix hairpin bin"/>
    <property type="match status" value="1"/>
</dbReference>
<proteinExistence type="inferred from homology"/>
<dbReference type="InterPro" id="IPR010129">
    <property type="entry name" value="T1SS_HlyD"/>
</dbReference>
<evidence type="ECO:0000259" key="11">
    <source>
        <dbReference type="Pfam" id="PF26002"/>
    </source>
</evidence>
<dbReference type="Pfam" id="PF25917">
    <property type="entry name" value="BSH_RND"/>
    <property type="match status" value="1"/>
</dbReference>
<dbReference type="NCBIfam" id="TIGR01843">
    <property type="entry name" value="type_I_hlyD"/>
    <property type="match status" value="1"/>
</dbReference>
<dbReference type="Pfam" id="PF26002">
    <property type="entry name" value="Beta-barrel_AprE"/>
    <property type="match status" value="1"/>
</dbReference>
<dbReference type="InterPro" id="IPR050739">
    <property type="entry name" value="MFP"/>
</dbReference>
<dbReference type="PANTHER" id="PTHR30386:SF26">
    <property type="entry name" value="TRANSPORT PROTEIN COMB"/>
    <property type="match status" value="1"/>
</dbReference>
<evidence type="ECO:0000256" key="5">
    <source>
        <dbReference type="ARBA" id="ARBA00022519"/>
    </source>
</evidence>
<keyword evidence="4 9" id="KW-1003">Cell membrane</keyword>
<feature type="transmembrane region" description="Helical" evidence="9">
    <location>
        <begin position="27"/>
        <end position="45"/>
    </location>
</feature>
<dbReference type="EMBL" id="BBMR01000015">
    <property type="protein sequence ID" value="GAL22700.1"/>
    <property type="molecule type" value="Genomic_DNA"/>
</dbReference>
<dbReference type="Gene3D" id="2.40.30.170">
    <property type="match status" value="1"/>
</dbReference>
<dbReference type="GO" id="GO:0005886">
    <property type="term" value="C:plasma membrane"/>
    <property type="evidence" value="ECO:0007669"/>
    <property type="project" value="UniProtKB-SubCell"/>
</dbReference>
<evidence type="ECO:0000256" key="1">
    <source>
        <dbReference type="ARBA" id="ARBA00004377"/>
    </source>
</evidence>
<sequence>MKIKHKDMLLEHAPLWQQIRHSQPSRLVSISVWVILLGLLFLIAWSCVAKVNTFVVARGHVKPIAQNIIIQSQAEGVLERFTIQIGDRVSKGDLIAVIDGQAIDTDIHATRYQMARLKERIRRLEAELADKPYLSDVPTRSAQTLETALFKARSSAYQATIAAQKETILSLDERLTSMQQEQVVVQEQIELQTSLVKERRRLFEQEKDKFRRTGPKREAYLDAQKQLLELTRKKASLLSGITSLKTEAKTTLSDLKRYVSQRKVDVSDQLVNVTREYIALKQELTSAQNKQRLGNIHAPIDGIILKVADKTSGTYVAVNEFLYEIVPIDTPMEIIVDLNPADINQVTIGDEVTIKLDSLPFTKYGTLNGKLRQVSEDVLTDDVYGKEGLAFRGWIDITSVEGIRNPPQEFRLQPGLSLEANIQTDRRTLVSYILFPIARAMDESFREP</sequence>
<keyword evidence="5 9" id="KW-0997">Cell inner membrane</keyword>
<dbReference type="GO" id="GO:0015031">
    <property type="term" value="P:protein transport"/>
    <property type="evidence" value="ECO:0007669"/>
    <property type="project" value="InterPro"/>
</dbReference>
<dbReference type="Gene3D" id="2.40.50.100">
    <property type="match status" value="1"/>
</dbReference>